<comment type="similarity">
    <text evidence="1 5">Belongs to the MreC family.</text>
</comment>
<dbReference type="GO" id="GO:0008360">
    <property type="term" value="P:regulation of cell shape"/>
    <property type="evidence" value="ECO:0007669"/>
    <property type="project" value="UniProtKB-KW"/>
</dbReference>
<organism evidence="8 9">
    <name type="scientific">Nosocomiicoccus ampullae</name>
    <dbReference type="NCBI Taxonomy" id="489910"/>
    <lineage>
        <taxon>Bacteria</taxon>
        <taxon>Bacillati</taxon>
        <taxon>Bacillota</taxon>
        <taxon>Bacilli</taxon>
        <taxon>Bacillales</taxon>
        <taxon>Staphylococcaceae</taxon>
        <taxon>Nosocomiicoccus</taxon>
    </lineage>
</organism>
<feature type="domain" description="Rod shape-determining protein MreC beta-barrel core" evidence="7">
    <location>
        <begin position="114"/>
        <end position="266"/>
    </location>
</feature>
<dbReference type="RefSeq" id="WP_183674599.1">
    <property type="nucleotide sequence ID" value="NZ_CBCRYX010000005.1"/>
</dbReference>
<dbReference type="InterPro" id="IPR042175">
    <property type="entry name" value="Cell/Rod_MreC_2"/>
</dbReference>
<dbReference type="Proteomes" id="UP000579136">
    <property type="component" value="Unassembled WGS sequence"/>
</dbReference>
<dbReference type="InterPro" id="IPR042177">
    <property type="entry name" value="Cell/Rod_1"/>
</dbReference>
<comment type="function">
    <text evidence="5">Involved in formation and maintenance of cell shape.</text>
</comment>
<dbReference type="Pfam" id="PF04085">
    <property type="entry name" value="MreC"/>
    <property type="match status" value="1"/>
</dbReference>
<evidence type="ECO:0000256" key="3">
    <source>
        <dbReference type="ARBA" id="ARBA00022960"/>
    </source>
</evidence>
<evidence type="ECO:0000256" key="4">
    <source>
        <dbReference type="ARBA" id="ARBA00032089"/>
    </source>
</evidence>
<name>A0A9Q2HFJ9_9STAP</name>
<dbReference type="GO" id="GO:0005886">
    <property type="term" value="C:plasma membrane"/>
    <property type="evidence" value="ECO:0007669"/>
    <property type="project" value="TreeGrafter"/>
</dbReference>
<dbReference type="PANTHER" id="PTHR34138">
    <property type="entry name" value="CELL SHAPE-DETERMINING PROTEIN MREC"/>
    <property type="match status" value="1"/>
</dbReference>
<evidence type="ECO:0000313" key="9">
    <source>
        <dbReference type="Proteomes" id="UP000579136"/>
    </source>
</evidence>
<evidence type="ECO:0000313" key="8">
    <source>
        <dbReference type="EMBL" id="MBB5176323.1"/>
    </source>
</evidence>
<evidence type="ECO:0000256" key="1">
    <source>
        <dbReference type="ARBA" id="ARBA00009369"/>
    </source>
</evidence>
<evidence type="ECO:0000256" key="2">
    <source>
        <dbReference type="ARBA" id="ARBA00013855"/>
    </source>
</evidence>
<dbReference type="InterPro" id="IPR055342">
    <property type="entry name" value="MreC_beta-barrel_core"/>
</dbReference>
<keyword evidence="6" id="KW-0175">Coiled coil</keyword>
<dbReference type="Gene3D" id="2.40.10.350">
    <property type="entry name" value="Rod shape-determining protein MreC, domain 2"/>
    <property type="match status" value="1"/>
</dbReference>
<dbReference type="InterPro" id="IPR007221">
    <property type="entry name" value="MreC"/>
</dbReference>
<dbReference type="PIRSF" id="PIRSF038471">
    <property type="entry name" value="MreC"/>
    <property type="match status" value="1"/>
</dbReference>
<accession>A0A9Q2HFJ9</accession>
<dbReference type="EMBL" id="JACHHF010000006">
    <property type="protein sequence ID" value="MBB5176323.1"/>
    <property type="molecule type" value="Genomic_DNA"/>
</dbReference>
<dbReference type="NCBIfam" id="TIGR00219">
    <property type="entry name" value="mreC"/>
    <property type="match status" value="1"/>
</dbReference>
<keyword evidence="9" id="KW-1185">Reference proteome</keyword>
<comment type="caution">
    <text evidence="8">The sequence shown here is derived from an EMBL/GenBank/DDBJ whole genome shotgun (WGS) entry which is preliminary data.</text>
</comment>
<reference evidence="8 9" key="1">
    <citation type="submission" date="2020-08" db="EMBL/GenBank/DDBJ databases">
        <title>Genomic Encyclopedia of Type Strains, Phase IV (KMG-IV): sequencing the most valuable type-strain genomes for metagenomic binning, comparative biology and taxonomic classification.</title>
        <authorList>
            <person name="Goeker M."/>
        </authorList>
    </citation>
    <scope>NUCLEOTIDE SEQUENCE [LARGE SCALE GENOMIC DNA]</scope>
    <source>
        <strain evidence="8 9">DSM 19163</strain>
    </source>
</reference>
<sequence length="276" mass="30308">MNFFSKNRMILIIFSVILLILMIGFSVSDRTYTTKAEMFVGDSVASSQKAIGGPFNVIGSIFGPSKKEKELEAKLDMLPQLEADVKRLEEENNKLKEALDVSSKLDYETINARVISRSPDQWLNSFTIDKGTKDGISEGMAVTTPKGLIGVVKRANGSSSFVELITTDSAKKNISVEIHNGDKKHYGTIENYDEDTNTLVVGNIVNDGKIKEGSKVYTSGLTSIFPEGIIVGEVVDTENDSYGLSQNANVKMESDTNDLDMIFVIKQDPKTAEDDK</sequence>
<evidence type="ECO:0000256" key="5">
    <source>
        <dbReference type="PIRNR" id="PIRNR038471"/>
    </source>
</evidence>
<protein>
    <recommendedName>
        <fullName evidence="2 5">Cell shape-determining protein MreC</fullName>
    </recommendedName>
    <alternativeName>
        <fullName evidence="4 5">Cell shape protein MreC</fullName>
    </alternativeName>
</protein>
<feature type="coiled-coil region" evidence="6">
    <location>
        <begin position="71"/>
        <end position="105"/>
    </location>
</feature>
<evidence type="ECO:0000259" key="7">
    <source>
        <dbReference type="Pfam" id="PF04085"/>
    </source>
</evidence>
<dbReference type="AlphaFoldDB" id="A0A9Q2HFJ9"/>
<proteinExistence type="inferred from homology"/>
<keyword evidence="3 5" id="KW-0133">Cell shape</keyword>
<dbReference type="PANTHER" id="PTHR34138:SF1">
    <property type="entry name" value="CELL SHAPE-DETERMINING PROTEIN MREC"/>
    <property type="match status" value="1"/>
</dbReference>
<gene>
    <name evidence="8" type="ORF">HNQ45_001210</name>
</gene>
<dbReference type="Gene3D" id="2.40.10.340">
    <property type="entry name" value="Rod shape-determining protein MreC, domain 1"/>
    <property type="match status" value="1"/>
</dbReference>
<evidence type="ECO:0000256" key="6">
    <source>
        <dbReference type="SAM" id="Coils"/>
    </source>
</evidence>